<evidence type="ECO:0000313" key="2">
    <source>
        <dbReference type="Proteomes" id="UP000433532"/>
    </source>
</evidence>
<dbReference type="RefSeq" id="WP_153549623.1">
    <property type="nucleotide sequence ID" value="NZ_CP115280.1"/>
</dbReference>
<organism evidence="1 2">
    <name type="scientific">Pseudomonas aeruginosa</name>
    <dbReference type="NCBI Taxonomy" id="287"/>
    <lineage>
        <taxon>Bacteria</taxon>
        <taxon>Pseudomonadati</taxon>
        <taxon>Pseudomonadota</taxon>
        <taxon>Gammaproteobacteria</taxon>
        <taxon>Pseudomonadales</taxon>
        <taxon>Pseudomonadaceae</taxon>
        <taxon>Pseudomonas</taxon>
    </lineage>
</organism>
<dbReference type="Proteomes" id="UP000433532">
    <property type="component" value="Unassembled WGS sequence"/>
</dbReference>
<reference evidence="1 2" key="1">
    <citation type="submission" date="2019-11" db="EMBL/GenBank/DDBJ databases">
        <title>Genomes of ocular Pseudomonas aeruginosa isolates.</title>
        <authorList>
            <person name="Khan M."/>
            <person name="Rice S.A."/>
            <person name="Willcox M.D.P."/>
            <person name="Stapleton F."/>
        </authorList>
    </citation>
    <scope>NUCLEOTIDE SEQUENCE [LARGE SCALE GENOMIC DNA]</scope>
    <source>
        <strain evidence="1 2">PA221</strain>
    </source>
</reference>
<dbReference type="EMBL" id="WOAD01000019">
    <property type="protein sequence ID" value="MUI37409.1"/>
    <property type="molecule type" value="Genomic_DNA"/>
</dbReference>
<dbReference type="AlphaFoldDB" id="A0A844NNS2"/>
<protein>
    <submittedName>
        <fullName evidence="1">Uncharacterized protein</fullName>
    </submittedName>
</protein>
<gene>
    <name evidence="1" type="ORF">GNQ48_20585</name>
</gene>
<evidence type="ECO:0000313" key="1">
    <source>
        <dbReference type="EMBL" id="MUI37409.1"/>
    </source>
</evidence>
<sequence>MNNLKTTFIPIFPSTYRSPENDRSSSVGQVFVEELQLFPKGHRMSGCGLVVHVLYVPDQNFSAIMVTWSEFIKGDGGGLFCGYEVSKNRYPITRFLFI</sequence>
<proteinExistence type="predicted"/>
<comment type="caution">
    <text evidence="1">The sequence shown here is derived from an EMBL/GenBank/DDBJ whole genome shotgun (WGS) entry which is preliminary data.</text>
</comment>
<name>A0A844NNS2_PSEAI</name>
<accession>A0A844NNS2</accession>